<dbReference type="AlphaFoldDB" id="A0A0A9BDV3"/>
<proteinExistence type="predicted"/>
<reference evidence="1" key="1">
    <citation type="submission" date="2014-09" db="EMBL/GenBank/DDBJ databases">
        <authorList>
            <person name="Magalhaes I.L.F."/>
            <person name="Oliveira U."/>
            <person name="Santos F.R."/>
            <person name="Vidigal T.H.D.A."/>
            <person name="Brescovit A.D."/>
            <person name="Santos A.J."/>
        </authorList>
    </citation>
    <scope>NUCLEOTIDE SEQUENCE</scope>
    <source>
        <tissue evidence="1">Shoot tissue taken approximately 20 cm above the soil surface</tissue>
    </source>
</reference>
<accession>A0A0A9BDV3</accession>
<sequence length="55" mass="6203">MEAPSASGTCDKPTIIRTTSQMTLTPWIINGIYHRVHQRLMQQGLTQALEHTLIL</sequence>
<reference evidence="1" key="2">
    <citation type="journal article" date="2015" name="Data Brief">
        <title>Shoot transcriptome of the giant reed, Arundo donax.</title>
        <authorList>
            <person name="Barrero R.A."/>
            <person name="Guerrero F.D."/>
            <person name="Moolhuijzen P."/>
            <person name="Goolsby J.A."/>
            <person name="Tidwell J."/>
            <person name="Bellgard S.E."/>
            <person name="Bellgard M.I."/>
        </authorList>
    </citation>
    <scope>NUCLEOTIDE SEQUENCE</scope>
    <source>
        <tissue evidence="1">Shoot tissue taken approximately 20 cm above the soil surface</tissue>
    </source>
</reference>
<name>A0A0A9BDV3_ARUDO</name>
<protein>
    <submittedName>
        <fullName evidence="1">Uncharacterized protein</fullName>
    </submittedName>
</protein>
<dbReference type="EMBL" id="GBRH01237547">
    <property type="protein sequence ID" value="JAD60348.1"/>
    <property type="molecule type" value="Transcribed_RNA"/>
</dbReference>
<evidence type="ECO:0000313" key="1">
    <source>
        <dbReference type="EMBL" id="JAD60348.1"/>
    </source>
</evidence>
<organism evidence="1">
    <name type="scientific">Arundo donax</name>
    <name type="common">Giant reed</name>
    <name type="synonym">Donax arundinaceus</name>
    <dbReference type="NCBI Taxonomy" id="35708"/>
    <lineage>
        <taxon>Eukaryota</taxon>
        <taxon>Viridiplantae</taxon>
        <taxon>Streptophyta</taxon>
        <taxon>Embryophyta</taxon>
        <taxon>Tracheophyta</taxon>
        <taxon>Spermatophyta</taxon>
        <taxon>Magnoliopsida</taxon>
        <taxon>Liliopsida</taxon>
        <taxon>Poales</taxon>
        <taxon>Poaceae</taxon>
        <taxon>PACMAD clade</taxon>
        <taxon>Arundinoideae</taxon>
        <taxon>Arundineae</taxon>
        <taxon>Arundo</taxon>
    </lineage>
</organism>